<evidence type="ECO:0000256" key="2">
    <source>
        <dbReference type="ARBA" id="ARBA00023002"/>
    </source>
</evidence>
<dbReference type="InterPro" id="IPR020904">
    <property type="entry name" value="Sc_DH/Rdtase_CS"/>
</dbReference>
<reference evidence="5" key="1">
    <citation type="submission" date="2016-02" db="EMBL/GenBank/DDBJ databases">
        <authorList>
            <person name="Kaur G."/>
            <person name="Nair G.R."/>
            <person name="Mayilraj S."/>
        </authorList>
    </citation>
    <scope>NUCLEOTIDE SEQUENCE [LARGE SCALE GENOMIC DNA]</scope>
    <source>
        <strain evidence="5">GA-15</strain>
    </source>
</reference>
<protein>
    <recommendedName>
        <fullName evidence="6">SDR family oxidoreductase</fullName>
    </recommendedName>
</protein>
<dbReference type="InterPro" id="IPR002347">
    <property type="entry name" value="SDR_fam"/>
</dbReference>
<keyword evidence="2" id="KW-0560">Oxidoreductase</keyword>
<dbReference type="PRINTS" id="PR00081">
    <property type="entry name" value="GDHRDH"/>
</dbReference>
<dbReference type="Gene3D" id="3.40.50.720">
    <property type="entry name" value="NAD(P)-binding Rossmann-like Domain"/>
    <property type="match status" value="1"/>
</dbReference>
<sequence>MSIPENQKVAVVTGASSGIGAASARLLANDGWHVVVAARRKDKLDALAEEIGGTAVELDVTSQESVDALAAQLPRVDLLVNNAGGAKGLEPLTETSIEDWTWMYETNVLGTVRLIQALIKKIEAAPDNSGLIINMGSIAGWSVYEGGSGYNAAKHGVRVISRALRLENHNIRTTEIIPGRVATDFSLVRFEGNEDRAKAVYDGQLNLVADDVAEAVRWVASLPNHVNIDRLELKPRTQS</sequence>
<keyword evidence="5" id="KW-1185">Reference proteome</keyword>
<dbReference type="RefSeq" id="WP_066839236.1">
    <property type="nucleotide sequence ID" value="NZ_CAJFGC010000050.1"/>
</dbReference>
<evidence type="ECO:0000313" key="5">
    <source>
        <dbReference type="Proteomes" id="UP000076947"/>
    </source>
</evidence>
<dbReference type="Pfam" id="PF00106">
    <property type="entry name" value="adh_short"/>
    <property type="match status" value="1"/>
</dbReference>
<evidence type="ECO:0000256" key="1">
    <source>
        <dbReference type="ARBA" id="ARBA00006484"/>
    </source>
</evidence>
<accession>A0A177IMH9</accession>
<comment type="similarity">
    <text evidence="1 3">Belongs to the short-chain dehydrogenases/reductases (SDR) family.</text>
</comment>
<dbReference type="EMBL" id="LSTQ01000010">
    <property type="protein sequence ID" value="OAH30032.1"/>
    <property type="molecule type" value="Genomic_DNA"/>
</dbReference>
<dbReference type="FunFam" id="3.40.50.720:FF:000047">
    <property type="entry name" value="NADP-dependent L-serine/L-allo-threonine dehydrogenase"/>
    <property type="match status" value="1"/>
</dbReference>
<proteinExistence type="inferred from homology"/>
<dbReference type="Proteomes" id="UP000076947">
    <property type="component" value="Unassembled WGS sequence"/>
</dbReference>
<comment type="caution">
    <text evidence="4">The sequence shown here is derived from an EMBL/GenBank/DDBJ whole genome shotgun (WGS) entry which is preliminary data.</text>
</comment>
<evidence type="ECO:0000256" key="3">
    <source>
        <dbReference type="RuleBase" id="RU000363"/>
    </source>
</evidence>
<dbReference type="GO" id="GO:0016616">
    <property type="term" value="F:oxidoreductase activity, acting on the CH-OH group of donors, NAD or NADP as acceptor"/>
    <property type="evidence" value="ECO:0007669"/>
    <property type="project" value="UniProtKB-ARBA"/>
</dbReference>
<organism evidence="4 5">
    <name type="scientific">Corynebacterium stationis</name>
    <dbReference type="NCBI Taxonomy" id="1705"/>
    <lineage>
        <taxon>Bacteria</taxon>
        <taxon>Bacillati</taxon>
        <taxon>Actinomycetota</taxon>
        <taxon>Actinomycetes</taxon>
        <taxon>Mycobacteriales</taxon>
        <taxon>Corynebacteriaceae</taxon>
        <taxon>Corynebacterium</taxon>
    </lineage>
</organism>
<evidence type="ECO:0008006" key="6">
    <source>
        <dbReference type="Google" id="ProtNLM"/>
    </source>
</evidence>
<evidence type="ECO:0000313" key="4">
    <source>
        <dbReference type="EMBL" id="OAH30032.1"/>
    </source>
</evidence>
<dbReference type="SUPFAM" id="SSF51735">
    <property type="entry name" value="NAD(P)-binding Rossmann-fold domains"/>
    <property type="match status" value="1"/>
</dbReference>
<dbReference type="InterPro" id="IPR036291">
    <property type="entry name" value="NAD(P)-bd_dom_sf"/>
</dbReference>
<dbReference type="PROSITE" id="PS00061">
    <property type="entry name" value="ADH_SHORT"/>
    <property type="match status" value="1"/>
</dbReference>
<dbReference type="PANTHER" id="PTHR42901">
    <property type="entry name" value="ALCOHOL DEHYDROGENASE"/>
    <property type="match status" value="1"/>
</dbReference>
<dbReference type="AlphaFoldDB" id="A0A177IMH9"/>
<dbReference type="STRING" id="1705.CA21670_13300"/>
<dbReference type="PRINTS" id="PR00080">
    <property type="entry name" value="SDRFAMILY"/>
</dbReference>
<gene>
    <name evidence="4" type="ORF">AYJ05_09440</name>
</gene>
<name>A0A177IMH9_9CORY</name>
<dbReference type="PANTHER" id="PTHR42901:SF1">
    <property type="entry name" value="ALCOHOL DEHYDROGENASE"/>
    <property type="match status" value="1"/>
</dbReference>